<feature type="non-terminal residue" evidence="1">
    <location>
        <position position="1"/>
    </location>
</feature>
<organism evidence="1 2">
    <name type="scientific">Colocasia esculenta</name>
    <name type="common">Wild taro</name>
    <name type="synonym">Arum esculentum</name>
    <dbReference type="NCBI Taxonomy" id="4460"/>
    <lineage>
        <taxon>Eukaryota</taxon>
        <taxon>Viridiplantae</taxon>
        <taxon>Streptophyta</taxon>
        <taxon>Embryophyta</taxon>
        <taxon>Tracheophyta</taxon>
        <taxon>Spermatophyta</taxon>
        <taxon>Magnoliopsida</taxon>
        <taxon>Liliopsida</taxon>
        <taxon>Araceae</taxon>
        <taxon>Aroideae</taxon>
        <taxon>Colocasieae</taxon>
        <taxon>Colocasia</taxon>
    </lineage>
</organism>
<evidence type="ECO:0000313" key="2">
    <source>
        <dbReference type="Proteomes" id="UP000652761"/>
    </source>
</evidence>
<dbReference type="Proteomes" id="UP000652761">
    <property type="component" value="Unassembled WGS sequence"/>
</dbReference>
<protein>
    <submittedName>
        <fullName evidence="1">Uncharacterized protein</fullName>
    </submittedName>
</protein>
<reference evidence="1" key="1">
    <citation type="submission" date="2017-07" db="EMBL/GenBank/DDBJ databases">
        <title>Taro Niue Genome Assembly and Annotation.</title>
        <authorList>
            <person name="Atibalentja N."/>
            <person name="Keating K."/>
            <person name="Fields C.J."/>
        </authorList>
    </citation>
    <scope>NUCLEOTIDE SEQUENCE</scope>
    <source>
        <strain evidence="1">Niue_2</strain>
        <tissue evidence="1">Leaf</tissue>
    </source>
</reference>
<evidence type="ECO:0000313" key="1">
    <source>
        <dbReference type="EMBL" id="MQL75514.1"/>
    </source>
</evidence>
<sequence>VRLLNSGRAEEAGRPSGSPDLWAAIAKFASSAWAEGRVLEVITQPQVSTEVDLRRKHGIVGRPHGSSRVDPPFLSFHSGKWGRPHVSNEVNLRRKHGHGKGTDQMTHLMNPTPSEESDDTSHHAVLSPEEAFRQVFGRDRTGRIRCGGRGQTLGSWYEPSEGSSSRNTAYLCLL</sequence>
<comment type="caution">
    <text evidence="1">The sequence shown here is derived from an EMBL/GenBank/DDBJ whole genome shotgun (WGS) entry which is preliminary data.</text>
</comment>
<dbReference type="EMBL" id="NMUH01000254">
    <property type="protein sequence ID" value="MQL75514.1"/>
    <property type="molecule type" value="Genomic_DNA"/>
</dbReference>
<dbReference type="AlphaFoldDB" id="A0A843U1M2"/>
<accession>A0A843U1M2</accession>
<name>A0A843U1M2_COLES</name>
<keyword evidence="2" id="KW-1185">Reference proteome</keyword>
<proteinExistence type="predicted"/>
<gene>
    <name evidence="1" type="ORF">Taro_007884</name>
</gene>